<dbReference type="OrthoDB" id="2564984at2759"/>
<feature type="compositionally biased region" description="Pro residues" evidence="1">
    <location>
        <begin position="41"/>
        <end position="53"/>
    </location>
</feature>
<dbReference type="Proteomes" id="UP000242287">
    <property type="component" value="Unassembled WGS sequence"/>
</dbReference>
<name>A0A2A9NWE0_9AGAR</name>
<proteinExistence type="predicted"/>
<accession>A0A2A9NWE0</accession>
<organism evidence="3 4">
    <name type="scientific">Amanita thiersii Skay4041</name>
    <dbReference type="NCBI Taxonomy" id="703135"/>
    <lineage>
        <taxon>Eukaryota</taxon>
        <taxon>Fungi</taxon>
        <taxon>Dikarya</taxon>
        <taxon>Basidiomycota</taxon>
        <taxon>Agaricomycotina</taxon>
        <taxon>Agaricomycetes</taxon>
        <taxon>Agaricomycetidae</taxon>
        <taxon>Agaricales</taxon>
        <taxon>Pluteineae</taxon>
        <taxon>Amanitaceae</taxon>
        <taxon>Amanita</taxon>
    </lineage>
</organism>
<protein>
    <recommendedName>
        <fullName evidence="5">Brain protein I3</fullName>
    </recommendedName>
</protein>
<evidence type="ECO:0000256" key="2">
    <source>
        <dbReference type="SAM" id="Phobius"/>
    </source>
</evidence>
<evidence type="ECO:0000313" key="3">
    <source>
        <dbReference type="EMBL" id="PFH53724.1"/>
    </source>
</evidence>
<gene>
    <name evidence="3" type="ORF">AMATHDRAFT_54171</name>
</gene>
<evidence type="ECO:0000256" key="1">
    <source>
        <dbReference type="SAM" id="MobiDB-lite"/>
    </source>
</evidence>
<feature type="compositionally biased region" description="Polar residues" evidence="1">
    <location>
        <begin position="11"/>
        <end position="32"/>
    </location>
</feature>
<evidence type="ECO:0000313" key="4">
    <source>
        <dbReference type="Proteomes" id="UP000242287"/>
    </source>
</evidence>
<feature type="region of interest" description="Disordered" evidence="1">
    <location>
        <begin position="1"/>
        <end position="73"/>
    </location>
</feature>
<keyword evidence="2" id="KW-1133">Transmembrane helix</keyword>
<keyword evidence="4" id="KW-1185">Reference proteome</keyword>
<keyword evidence="2" id="KW-0472">Membrane</keyword>
<keyword evidence="2" id="KW-0812">Transmembrane</keyword>
<dbReference type="AlphaFoldDB" id="A0A2A9NWE0"/>
<sequence>MIIEPAHPDMTQVNRATQEENPPPYESSTSYKQQQGNGPTLPQPQPQQLPPRPVGRHTFQPGPTPNYNSTGQRVYEYHNPRTGEHVTSLLPPDHPEMICLQQGTHVPRARFGILGLLAAIVWFPCGIALCCLDRRVVCARCGAILSTGMCD</sequence>
<reference evidence="3 4" key="1">
    <citation type="submission" date="2014-02" db="EMBL/GenBank/DDBJ databases">
        <title>Transposable element dynamics among asymbiotic and ectomycorrhizal Amanita fungi.</title>
        <authorList>
            <consortium name="DOE Joint Genome Institute"/>
            <person name="Hess J."/>
            <person name="Skrede I."/>
            <person name="Wolfe B."/>
            <person name="LaButti K."/>
            <person name="Ohm R.A."/>
            <person name="Grigoriev I.V."/>
            <person name="Pringle A."/>
        </authorList>
    </citation>
    <scope>NUCLEOTIDE SEQUENCE [LARGE SCALE GENOMIC DNA]</scope>
    <source>
        <strain evidence="3 4">SKay4041</strain>
    </source>
</reference>
<dbReference type="EMBL" id="KZ301972">
    <property type="protein sequence ID" value="PFH53724.1"/>
    <property type="molecule type" value="Genomic_DNA"/>
</dbReference>
<evidence type="ECO:0008006" key="5">
    <source>
        <dbReference type="Google" id="ProtNLM"/>
    </source>
</evidence>
<feature type="transmembrane region" description="Helical" evidence="2">
    <location>
        <begin position="111"/>
        <end position="132"/>
    </location>
</feature>